<evidence type="ECO:0000259" key="8">
    <source>
        <dbReference type="Pfam" id="PF11788"/>
    </source>
</evidence>
<sequence>MPSIEERILKITNYSPGPLQLPSTNSVKPACMRYISTTTTSVADPTADPAIIPGIIPNHIPHTRPAPTVHRIASSVIISRSPMLTRDLGAFEASYYFYQRRLNDRLQLPFTRWFYFKKGTLADEEWKRKQAAAEKYNAYGPRQWADELLVGDNKHMSEDNGYQYLVDTTVTGEEETLSTAIARVEAAKEAEAKGEAFEHPTEIISKPFPRVTKAGLENDTKSLDREMSRTLYLLVKTKNKRDHWRFPQSFLVENENLREGAERTLRDAAGVNMHTWFVGNVPIGHRVHDTNTENVGRKVFFMKARILAGQADLTDNSLGLSDFQWLTKQEIEKVVGKVYFGFVEHMLVAR</sequence>
<comment type="caution">
    <text evidence="9">The sequence shown here is derived from an EMBL/GenBank/DDBJ whole genome shotgun (WGS) entry which is preliminary data.</text>
</comment>
<comment type="similarity">
    <text evidence="2">Belongs to the mitochondrion-specific ribosomal protein mL46 family.</text>
</comment>
<evidence type="ECO:0000256" key="2">
    <source>
        <dbReference type="ARBA" id="ARBA00009070"/>
    </source>
</evidence>
<evidence type="ECO:0000256" key="4">
    <source>
        <dbReference type="ARBA" id="ARBA00022980"/>
    </source>
</evidence>
<dbReference type="Gene3D" id="3.90.79.10">
    <property type="entry name" value="Nucleoside Triphosphate Pyrophosphohydrolase"/>
    <property type="match status" value="1"/>
</dbReference>
<keyword evidence="3" id="KW-0809">Transit peptide</keyword>
<reference evidence="9 10" key="1">
    <citation type="submission" date="2024-02" db="EMBL/GenBank/DDBJ databases">
        <title>Discinaceae phylogenomics.</title>
        <authorList>
            <person name="Dirks A.C."/>
            <person name="James T.Y."/>
        </authorList>
    </citation>
    <scope>NUCLEOTIDE SEQUENCE [LARGE SCALE GENOMIC DNA]</scope>
    <source>
        <strain evidence="9 10">ACD0624</strain>
    </source>
</reference>
<evidence type="ECO:0000313" key="9">
    <source>
        <dbReference type="EMBL" id="KAL0640850.1"/>
    </source>
</evidence>
<evidence type="ECO:0000313" key="10">
    <source>
        <dbReference type="Proteomes" id="UP001447188"/>
    </source>
</evidence>
<protein>
    <recommendedName>
        <fullName evidence="7">Large ribosomal subunit protein mL46</fullName>
    </recommendedName>
</protein>
<keyword evidence="4" id="KW-0689">Ribosomal protein</keyword>
<comment type="subcellular location">
    <subcellularLocation>
        <location evidence="1">Mitochondrion</location>
    </subcellularLocation>
</comment>
<evidence type="ECO:0000256" key="5">
    <source>
        <dbReference type="ARBA" id="ARBA00023128"/>
    </source>
</evidence>
<dbReference type="InterPro" id="IPR033650">
    <property type="entry name" value="Ribosomal_mL46_NUDIX"/>
</dbReference>
<dbReference type="PANTHER" id="PTHR13124">
    <property type="entry name" value="39S RIBOSOMAL PROTEIN L46, MITOCHONDRIAL PRECURSOR-RELATED"/>
    <property type="match status" value="1"/>
</dbReference>
<dbReference type="Pfam" id="PF11788">
    <property type="entry name" value="MRP-L46"/>
    <property type="match status" value="1"/>
</dbReference>
<dbReference type="CDD" id="cd04661">
    <property type="entry name" value="NUDIX_MRP_L46"/>
    <property type="match status" value="1"/>
</dbReference>
<keyword evidence="6" id="KW-0687">Ribonucleoprotein</keyword>
<evidence type="ECO:0000256" key="6">
    <source>
        <dbReference type="ARBA" id="ARBA00023274"/>
    </source>
</evidence>
<dbReference type="PANTHER" id="PTHR13124:SF12">
    <property type="entry name" value="LARGE RIBOSOMAL SUBUNIT PROTEIN ML46"/>
    <property type="match status" value="1"/>
</dbReference>
<dbReference type="InterPro" id="IPR040008">
    <property type="entry name" value="Ribosomal_mL46"/>
</dbReference>
<dbReference type="SUPFAM" id="SSF55811">
    <property type="entry name" value="Nudix"/>
    <property type="match status" value="1"/>
</dbReference>
<gene>
    <name evidence="9" type="ORF">Q9L58_000157</name>
</gene>
<dbReference type="Proteomes" id="UP001447188">
    <property type="component" value="Unassembled WGS sequence"/>
</dbReference>
<evidence type="ECO:0000256" key="1">
    <source>
        <dbReference type="ARBA" id="ARBA00004173"/>
    </source>
</evidence>
<evidence type="ECO:0000256" key="7">
    <source>
        <dbReference type="ARBA" id="ARBA00035190"/>
    </source>
</evidence>
<dbReference type="InterPro" id="IPR021757">
    <property type="entry name" value="Ribosomal_mL46_N"/>
</dbReference>
<evidence type="ECO:0000256" key="3">
    <source>
        <dbReference type="ARBA" id="ARBA00022946"/>
    </source>
</evidence>
<name>A0ABR3GY23_9PEZI</name>
<dbReference type="EMBL" id="JBBBZM010000001">
    <property type="protein sequence ID" value="KAL0640850.1"/>
    <property type="molecule type" value="Genomic_DNA"/>
</dbReference>
<organism evidence="9 10">
    <name type="scientific">Discina gigas</name>
    <dbReference type="NCBI Taxonomy" id="1032678"/>
    <lineage>
        <taxon>Eukaryota</taxon>
        <taxon>Fungi</taxon>
        <taxon>Dikarya</taxon>
        <taxon>Ascomycota</taxon>
        <taxon>Pezizomycotina</taxon>
        <taxon>Pezizomycetes</taxon>
        <taxon>Pezizales</taxon>
        <taxon>Discinaceae</taxon>
        <taxon>Discina</taxon>
    </lineage>
</organism>
<dbReference type="InterPro" id="IPR015797">
    <property type="entry name" value="NUDIX_hydrolase-like_dom_sf"/>
</dbReference>
<accession>A0ABR3GY23</accession>
<feature type="domain" description="Large ribosomal subunit protein mL46 N-terminal" evidence="8">
    <location>
        <begin position="71"/>
        <end position="214"/>
    </location>
</feature>
<proteinExistence type="inferred from homology"/>
<keyword evidence="5" id="KW-0496">Mitochondrion</keyword>
<keyword evidence="10" id="KW-1185">Reference proteome</keyword>